<evidence type="ECO:0000256" key="6">
    <source>
        <dbReference type="SAM" id="Coils"/>
    </source>
</evidence>
<keyword evidence="2 5" id="KW-0808">Transferase</keyword>
<dbReference type="RefSeq" id="WP_089821690.1">
    <property type="nucleotide sequence ID" value="NZ_FODV01000002.1"/>
</dbReference>
<comment type="catalytic activity">
    <reaction evidence="5">
        <text>a purine D-ribonucleoside + phosphate = a purine nucleobase + alpha-D-ribose 1-phosphate</text>
        <dbReference type="Rhea" id="RHEA:19805"/>
        <dbReference type="ChEBI" id="CHEBI:26386"/>
        <dbReference type="ChEBI" id="CHEBI:43474"/>
        <dbReference type="ChEBI" id="CHEBI:57720"/>
        <dbReference type="ChEBI" id="CHEBI:142355"/>
        <dbReference type="EC" id="2.4.2.1"/>
    </reaction>
</comment>
<feature type="site" description="Important for substrate specificity" evidence="5">
    <location>
        <position position="221"/>
    </location>
</feature>
<comment type="miscellaneous">
    <text evidence="5">Although this enzyme belongs to the family of MTA phosphorylases based on sequence homology, it lacks several conserved amino acids in the substrate binding pocket that confer specificity towards MTA.</text>
</comment>
<feature type="site" description="Important for substrate specificity" evidence="5">
    <location>
        <position position="167"/>
    </location>
</feature>
<gene>
    <name evidence="8" type="ORF">SAMN04487948_102411</name>
</gene>
<dbReference type="EC" id="2.4.2.1" evidence="5"/>
<feature type="binding site" evidence="5">
    <location>
        <position position="185"/>
    </location>
    <ligand>
        <name>substrate</name>
    </ligand>
</feature>
<dbReference type="GO" id="GO:0006166">
    <property type="term" value="P:purine ribonucleoside salvage"/>
    <property type="evidence" value="ECO:0007669"/>
    <property type="project" value="UniProtKB-UniRule"/>
</dbReference>
<feature type="binding site" evidence="5">
    <location>
        <begin position="53"/>
        <end position="54"/>
    </location>
    <ligand>
        <name>phosphate</name>
        <dbReference type="ChEBI" id="CHEBI:43474"/>
    </ligand>
</feature>
<keyword evidence="3 5" id="KW-0660">Purine salvage</keyword>
<feature type="coiled-coil region" evidence="6">
    <location>
        <begin position="214"/>
        <end position="245"/>
    </location>
</feature>
<dbReference type="UniPathway" id="UPA00606"/>
<proteinExistence type="inferred from homology"/>
<dbReference type="GO" id="GO:0017061">
    <property type="term" value="F:S-methyl-5-thioadenosine phosphorylase activity"/>
    <property type="evidence" value="ECO:0007669"/>
    <property type="project" value="InterPro"/>
</dbReference>
<evidence type="ECO:0000256" key="3">
    <source>
        <dbReference type="ARBA" id="ARBA00022726"/>
    </source>
</evidence>
<keyword evidence="1 5" id="KW-0328">Glycosyltransferase</keyword>
<sequence>MTIGFIGGSGIYEALPLENTREEEIDTPYGDPSAPVTIGEFGDTGREVAFLPRHGSEHGRSPTNLPYRANIYAFKKLGVTHILASNAVGSLKEELPPGTLVVPDQIFDRTKHRTSTFFGDGIVVHQPITEPYAPELVDHLTEAAGEATDADVQRGGTYVCIEGPQYSTRAESEFYREQGWDVVGMTAVPEAKLAREAEIAYATVAGVTDYDVWKQDHEVTLEEVLENAERNQEAIKRTVEEAIRTLPEDHECAAHSSLEGTINTPADAIPEATRERVDLLVGDYLDD</sequence>
<feature type="binding site" evidence="5">
    <location>
        <position position="9"/>
    </location>
    <ligand>
        <name>phosphate</name>
        <dbReference type="ChEBI" id="CHEBI:43474"/>
    </ligand>
</feature>
<protein>
    <recommendedName>
        <fullName evidence="5">Purine nucleoside phosphorylase</fullName>
        <shortName evidence="5">PNP</shortName>
        <ecNumber evidence="5">2.4.2.1</ecNumber>
    </recommendedName>
</protein>
<evidence type="ECO:0000256" key="4">
    <source>
        <dbReference type="ARBA" id="ARBA00063054"/>
    </source>
</evidence>
<dbReference type="NCBIfam" id="TIGR01694">
    <property type="entry name" value="MTAP"/>
    <property type="match status" value="1"/>
</dbReference>
<dbReference type="InterPro" id="IPR000845">
    <property type="entry name" value="Nucleoside_phosphorylase_d"/>
</dbReference>
<keyword evidence="9" id="KW-1185">Reference proteome</keyword>
<accession>A0A1H8PNV9</accession>
<evidence type="ECO:0000259" key="7">
    <source>
        <dbReference type="Pfam" id="PF01048"/>
    </source>
</evidence>
<comment type="function">
    <text evidence="5">Purine nucleoside phosphorylase involved in purine salvage.</text>
</comment>
<dbReference type="GO" id="GO:0019509">
    <property type="term" value="P:L-methionine salvage from methylthioadenosine"/>
    <property type="evidence" value="ECO:0007669"/>
    <property type="project" value="TreeGrafter"/>
</dbReference>
<evidence type="ECO:0000256" key="2">
    <source>
        <dbReference type="ARBA" id="ARBA00022679"/>
    </source>
</evidence>
<evidence type="ECO:0000313" key="9">
    <source>
        <dbReference type="Proteomes" id="UP000199126"/>
    </source>
</evidence>
<dbReference type="OrthoDB" id="7681at2157"/>
<comment type="pathway">
    <text evidence="5">Purine metabolism; purine nucleoside salvage.</text>
</comment>
<evidence type="ECO:0000256" key="1">
    <source>
        <dbReference type="ARBA" id="ARBA00022676"/>
    </source>
</evidence>
<dbReference type="SUPFAM" id="SSF53167">
    <property type="entry name" value="Purine and uridine phosphorylases"/>
    <property type="match status" value="1"/>
</dbReference>
<keyword evidence="6" id="KW-0175">Coiled coil</keyword>
<feature type="binding site" evidence="5">
    <location>
        <begin position="209"/>
        <end position="211"/>
    </location>
    <ligand>
        <name>substrate</name>
    </ligand>
</feature>
<dbReference type="InterPro" id="IPR035994">
    <property type="entry name" value="Nucleoside_phosphorylase_sf"/>
</dbReference>
<dbReference type="Pfam" id="PF01048">
    <property type="entry name" value="PNP_UDP_1"/>
    <property type="match status" value="1"/>
</dbReference>
<organism evidence="8 9">
    <name type="scientific">Halogranum amylolyticum</name>
    <dbReference type="NCBI Taxonomy" id="660520"/>
    <lineage>
        <taxon>Archaea</taxon>
        <taxon>Methanobacteriati</taxon>
        <taxon>Methanobacteriota</taxon>
        <taxon>Stenosarchaea group</taxon>
        <taxon>Halobacteria</taxon>
        <taxon>Halobacteriales</taxon>
        <taxon>Haloferacaceae</taxon>
    </lineage>
</organism>
<dbReference type="Proteomes" id="UP000199126">
    <property type="component" value="Unassembled WGS sequence"/>
</dbReference>
<comment type="subunit">
    <text evidence="4 5">Homohexamer. Dimer of a homotrimer.</text>
</comment>
<dbReference type="GO" id="GO:0005829">
    <property type="term" value="C:cytosol"/>
    <property type="evidence" value="ECO:0007669"/>
    <property type="project" value="TreeGrafter"/>
</dbReference>
<comment type="similarity">
    <text evidence="5">Belongs to the PNP/MTAP phosphorylase family. MTAP subfamily.</text>
</comment>
<comment type="caution">
    <text evidence="5">Lacks conserved residue(s) required for the propagation of feature annotation.</text>
</comment>
<dbReference type="EMBL" id="FODV01000002">
    <property type="protein sequence ID" value="SEO43605.1"/>
    <property type="molecule type" value="Genomic_DNA"/>
</dbReference>
<feature type="binding site" evidence="5">
    <location>
        <position position="186"/>
    </location>
    <ligand>
        <name>phosphate</name>
        <dbReference type="ChEBI" id="CHEBI:43474"/>
    </ligand>
</feature>
<reference evidence="9" key="1">
    <citation type="submission" date="2016-10" db="EMBL/GenBank/DDBJ databases">
        <authorList>
            <person name="Varghese N."/>
            <person name="Submissions S."/>
        </authorList>
    </citation>
    <scope>NUCLEOTIDE SEQUENCE [LARGE SCALE GENOMIC DNA]</scope>
    <source>
        <strain evidence="9">CGMCC 1.10121</strain>
    </source>
</reference>
<dbReference type="PANTHER" id="PTHR42679:SF2">
    <property type="entry name" value="S-METHYL-5'-THIOADENOSINE PHOSPHORYLASE"/>
    <property type="match status" value="1"/>
</dbReference>
<name>A0A1H8PNV9_9EURY</name>
<dbReference type="CDD" id="cd09010">
    <property type="entry name" value="MTAP_SsMTAPII_like_MTIP"/>
    <property type="match status" value="1"/>
</dbReference>
<dbReference type="PANTHER" id="PTHR42679">
    <property type="entry name" value="S-METHYL-5'-THIOADENOSINE PHOSPHORYLASE"/>
    <property type="match status" value="1"/>
</dbReference>
<dbReference type="Gene3D" id="3.40.50.1580">
    <property type="entry name" value="Nucleoside phosphorylase domain"/>
    <property type="match status" value="1"/>
</dbReference>
<evidence type="ECO:0000256" key="5">
    <source>
        <dbReference type="HAMAP-Rule" id="MF_01963"/>
    </source>
</evidence>
<dbReference type="AlphaFoldDB" id="A0A1H8PNV9"/>
<dbReference type="FunFam" id="3.40.50.1580:FF:000012">
    <property type="entry name" value="Probable 6-oxopurine nucleoside phosphorylase"/>
    <property type="match status" value="1"/>
</dbReference>
<dbReference type="HAMAP" id="MF_01963">
    <property type="entry name" value="MTAP"/>
    <property type="match status" value="1"/>
</dbReference>
<evidence type="ECO:0000313" key="8">
    <source>
        <dbReference type="EMBL" id="SEO43605.1"/>
    </source>
</evidence>
<dbReference type="InterPro" id="IPR010044">
    <property type="entry name" value="MTAP"/>
</dbReference>
<feature type="domain" description="Nucleoside phosphorylase" evidence="7">
    <location>
        <begin position="2"/>
        <end position="244"/>
    </location>
</feature>